<dbReference type="AlphaFoldDB" id="A0A4S8IWI0"/>
<proteinExistence type="predicted"/>
<sequence length="71" mass="8191">MMRTATTVAMWVVKTRVAGREMMTAISSMIRWWRSIRRTSFLPGRSGGNLHRRGFISTLIRMRMTAGTARM</sequence>
<reference evidence="1 2" key="1">
    <citation type="journal article" date="2019" name="Nat. Plants">
        <title>Genome sequencing of Musa balbisiana reveals subgenome evolution and function divergence in polyploid bananas.</title>
        <authorList>
            <person name="Yao X."/>
        </authorList>
    </citation>
    <scope>NUCLEOTIDE SEQUENCE [LARGE SCALE GENOMIC DNA]</scope>
    <source>
        <strain evidence="2">cv. DH-PKW</strain>
        <tissue evidence="1">Leaves</tissue>
    </source>
</reference>
<comment type="caution">
    <text evidence="1">The sequence shown here is derived from an EMBL/GenBank/DDBJ whole genome shotgun (WGS) entry which is preliminary data.</text>
</comment>
<evidence type="ECO:0000313" key="1">
    <source>
        <dbReference type="EMBL" id="THU53201.1"/>
    </source>
</evidence>
<protein>
    <submittedName>
        <fullName evidence="1">Uncharacterized protein</fullName>
    </submittedName>
</protein>
<accession>A0A4S8IWI0</accession>
<dbReference type="EMBL" id="PYDT01000008">
    <property type="protein sequence ID" value="THU53201.1"/>
    <property type="molecule type" value="Genomic_DNA"/>
</dbReference>
<dbReference type="Proteomes" id="UP000317650">
    <property type="component" value="Chromosome 10"/>
</dbReference>
<evidence type="ECO:0000313" key="2">
    <source>
        <dbReference type="Proteomes" id="UP000317650"/>
    </source>
</evidence>
<organism evidence="1 2">
    <name type="scientific">Musa balbisiana</name>
    <name type="common">Banana</name>
    <dbReference type="NCBI Taxonomy" id="52838"/>
    <lineage>
        <taxon>Eukaryota</taxon>
        <taxon>Viridiplantae</taxon>
        <taxon>Streptophyta</taxon>
        <taxon>Embryophyta</taxon>
        <taxon>Tracheophyta</taxon>
        <taxon>Spermatophyta</taxon>
        <taxon>Magnoliopsida</taxon>
        <taxon>Liliopsida</taxon>
        <taxon>Zingiberales</taxon>
        <taxon>Musaceae</taxon>
        <taxon>Musa</taxon>
    </lineage>
</organism>
<gene>
    <name evidence="1" type="ORF">C4D60_Mb10t11910</name>
</gene>
<name>A0A4S8IWI0_MUSBA</name>
<keyword evidence="2" id="KW-1185">Reference proteome</keyword>